<dbReference type="Gene3D" id="3.30.1390.30">
    <property type="entry name" value="Penicillin-binding protein 2a, domain 3"/>
    <property type="match status" value="1"/>
</dbReference>
<keyword evidence="12" id="KW-0961">Cell wall biogenesis/degradation</keyword>
<dbReference type="GO" id="GO:0008360">
    <property type="term" value="P:regulation of cell shape"/>
    <property type="evidence" value="ECO:0007669"/>
    <property type="project" value="UniProtKB-KW"/>
</dbReference>
<keyword evidence="8" id="KW-0133">Cell shape</keyword>
<keyword evidence="4" id="KW-0997">Cell inner membrane</keyword>
<evidence type="ECO:0000256" key="13">
    <source>
        <dbReference type="SAM" id="Phobius"/>
    </source>
</evidence>
<proteinExistence type="predicted"/>
<name>A0A2H0V4F9_9BACT</name>
<comment type="caution">
    <text evidence="16">The sequence shown here is derived from an EMBL/GenBank/DDBJ whole genome shotgun (WGS) entry which is preliminary data.</text>
</comment>
<dbReference type="InterPro" id="IPR001460">
    <property type="entry name" value="PCN-bd_Tpept"/>
</dbReference>
<dbReference type="Pfam" id="PF00905">
    <property type="entry name" value="Transpeptidase"/>
    <property type="match status" value="1"/>
</dbReference>
<gene>
    <name evidence="16" type="primary">mrdA</name>
    <name evidence="16" type="ORF">COT99_01820</name>
</gene>
<dbReference type="GO" id="GO:0005886">
    <property type="term" value="C:plasma membrane"/>
    <property type="evidence" value="ECO:0007669"/>
    <property type="project" value="UniProtKB-SubCell"/>
</dbReference>
<dbReference type="GO" id="GO:0006508">
    <property type="term" value="P:proteolysis"/>
    <property type="evidence" value="ECO:0007669"/>
    <property type="project" value="UniProtKB-KW"/>
</dbReference>
<keyword evidence="11 13" id="KW-0472">Membrane</keyword>
<feature type="domain" description="Penicillin-binding protein transpeptidase" evidence="14">
    <location>
        <begin position="328"/>
        <end position="662"/>
    </location>
</feature>
<keyword evidence="6 13" id="KW-0812">Transmembrane</keyword>
<comment type="subcellular location">
    <subcellularLocation>
        <location evidence="2">Cell membrane</location>
    </subcellularLocation>
    <subcellularLocation>
        <location evidence="1">Membrane</location>
        <topology evidence="1">Single-pass membrane protein</topology>
    </subcellularLocation>
</comment>
<dbReference type="AlphaFoldDB" id="A0A2H0V4F9"/>
<reference evidence="17" key="1">
    <citation type="submission" date="2017-09" db="EMBL/GenBank/DDBJ databases">
        <title>Depth-based differentiation of microbial function through sediment-hosted aquifers and enrichment of novel symbionts in the deep terrestrial subsurface.</title>
        <authorList>
            <person name="Probst A.J."/>
            <person name="Ladd B."/>
            <person name="Jarett J.K."/>
            <person name="Geller-Mcgrath D.E."/>
            <person name="Sieber C.M.K."/>
            <person name="Emerson J.B."/>
            <person name="Anantharaman K."/>
            <person name="Thomas B.C."/>
            <person name="Malmstrom R."/>
            <person name="Stieglmeier M."/>
            <person name="Klingl A."/>
            <person name="Woyke T."/>
            <person name="Ryan C.M."/>
            <person name="Banfield J.F."/>
        </authorList>
    </citation>
    <scope>NUCLEOTIDE SEQUENCE [LARGE SCALE GENOMIC DNA]</scope>
</reference>
<dbReference type="Gene3D" id="3.90.1310.10">
    <property type="entry name" value="Penicillin-binding protein 2a (Domain 2)"/>
    <property type="match status" value="1"/>
</dbReference>
<evidence type="ECO:0000256" key="3">
    <source>
        <dbReference type="ARBA" id="ARBA00022475"/>
    </source>
</evidence>
<dbReference type="InterPro" id="IPR005311">
    <property type="entry name" value="PBP_dimer"/>
</dbReference>
<evidence type="ECO:0000259" key="15">
    <source>
        <dbReference type="Pfam" id="PF03717"/>
    </source>
</evidence>
<keyword evidence="10 13" id="KW-1133">Transmembrane helix</keyword>
<evidence type="ECO:0000313" key="16">
    <source>
        <dbReference type="EMBL" id="PIR93240.1"/>
    </source>
</evidence>
<dbReference type="NCBIfam" id="TIGR03423">
    <property type="entry name" value="pbp2_mrdA"/>
    <property type="match status" value="1"/>
</dbReference>
<dbReference type="InterPro" id="IPR050515">
    <property type="entry name" value="Beta-lactam/transpept"/>
</dbReference>
<dbReference type="Proteomes" id="UP000228626">
    <property type="component" value="Unassembled WGS sequence"/>
</dbReference>
<dbReference type="GO" id="GO:0009002">
    <property type="term" value="F:serine-type D-Ala-D-Ala carboxypeptidase activity"/>
    <property type="evidence" value="ECO:0007669"/>
    <property type="project" value="InterPro"/>
</dbReference>
<evidence type="ECO:0000256" key="11">
    <source>
        <dbReference type="ARBA" id="ARBA00023136"/>
    </source>
</evidence>
<keyword evidence="5" id="KW-0645">Protease</keyword>
<dbReference type="Pfam" id="PF03717">
    <property type="entry name" value="PBP_dimer"/>
    <property type="match status" value="1"/>
</dbReference>
<evidence type="ECO:0000256" key="9">
    <source>
        <dbReference type="ARBA" id="ARBA00022984"/>
    </source>
</evidence>
<evidence type="ECO:0000256" key="8">
    <source>
        <dbReference type="ARBA" id="ARBA00022960"/>
    </source>
</evidence>
<feature type="domain" description="Penicillin-binding protein dimerisation" evidence="15">
    <location>
        <begin position="107"/>
        <end position="287"/>
    </location>
</feature>
<feature type="transmembrane region" description="Helical" evidence="13">
    <location>
        <begin position="64"/>
        <end position="84"/>
    </location>
</feature>
<keyword evidence="3" id="KW-1003">Cell membrane</keyword>
<protein>
    <submittedName>
        <fullName evidence="16">Penicillin-binding protein 2</fullName>
    </submittedName>
</protein>
<evidence type="ECO:0000256" key="5">
    <source>
        <dbReference type="ARBA" id="ARBA00022670"/>
    </source>
</evidence>
<keyword evidence="9" id="KW-0573">Peptidoglycan synthesis</keyword>
<dbReference type="PANTHER" id="PTHR30627:SF2">
    <property type="entry name" value="PEPTIDOGLYCAN D,D-TRANSPEPTIDASE MRDA"/>
    <property type="match status" value="1"/>
</dbReference>
<dbReference type="InterPro" id="IPR012338">
    <property type="entry name" value="Beta-lactam/transpept-like"/>
</dbReference>
<evidence type="ECO:0000256" key="4">
    <source>
        <dbReference type="ARBA" id="ARBA00022519"/>
    </source>
</evidence>
<evidence type="ECO:0000256" key="10">
    <source>
        <dbReference type="ARBA" id="ARBA00022989"/>
    </source>
</evidence>
<sequence length="669" mass="74364">MKKIYSKKYSKAAANHFGIGEGVLADSKLSAGYRLRWTEEGFMGEREAETAGEKIGRNISMRKLKLLAILLAAGFLLLSLKTAYLQLYNGGYYRELAAYNQIRKQKIKSDRGIIYDSNYNILAKNSPVFYLQVVPADILANENAGYDKKIMTEAIGNILGKEIEEDLDYLLIKNKRQTLESYQPQVIADNIEYSKAMQLLLSVESMPGVSVEMRFKREYILPSLSLSHALGYTGIITPEEYEALKPKYSLTDHLGKTGLEKSWEEELRGEYGEKYIEVDALGKEKRVINEAPEQDGRSLVLAIDGRLQQKLEEEVEAQLKAVNLKKSSAVIINPNNGEVMALVSLPAFNSNDFAGKISSEKYQELANDENMPLFNRSISGEFPTGSTFKPVVAAAALQENIINENTAINSVGGIGVKSWFFPDWKAGGHGTTDVRKALAWSVNTFFYYIGGGTLQYSNGIEEYVGGLGVKKITDYARLFGLGKPLGIDLPGEASGFLPSKEWKDEAKQEPWYIGDTYHLAIGQGDISATPLQVAAYTMFFANGGALYRPHLVKELLDQHDNLVRKIEPEILRHDFIDAKNIKTVRQGLRDCVVYGSCQSLQSVSVPMAGKTGTAQWSSTEKTHSWFTGWAPYENPELVITVLVEGGGESTDAAVPIAKRVLEWYFSQPY</sequence>
<evidence type="ECO:0000256" key="2">
    <source>
        <dbReference type="ARBA" id="ARBA00004236"/>
    </source>
</evidence>
<evidence type="ECO:0000256" key="6">
    <source>
        <dbReference type="ARBA" id="ARBA00022692"/>
    </source>
</evidence>
<dbReference type="InterPro" id="IPR017790">
    <property type="entry name" value="Penicillin-binding_protein_2"/>
</dbReference>
<dbReference type="SUPFAM" id="SSF56601">
    <property type="entry name" value="beta-lactamase/transpeptidase-like"/>
    <property type="match status" value="1"/>
</dbReference>
<dbReference type="GO" id="GO:0008658">
    <property type="term" value="F:penicillin binding"/>
    <property type="evidence" value="ECO:0007669"/>
    <property type="project" value="InterPro"/>
</dbReference>
<dbReference type="EMBL" id="PFAR01000023">
    <property type="protein sequence ID" value="PIR93240.1"/>
    <property type="molecule type" value="Genomic_DNA"/>
</dbReference>
<keyword evidence="7" id="KW-0378">Hydrolase</keyword>
<accession>A0A2H0V4F9</accession>
<evidence type="ECO:0000256" key="1">
    <source>
        <dbReference type="ARBA" id="ARBA00004167"/>
    </source>
</evidence>
<evidence type="ECO:0000259" key="14">
    <source>
        <dbReference type="Pfam" id="PF00905"/>
    </source>
</evidence>
<dbReference type="GO" id="GO:0071555">
    <property type="term" value="P:cell wall organization"/>
    <property type="evidence" value="ECO:0007669"/>
    <property type="project" value="UniProtKB-KW"/>
</dbReference>
<dbReference type="GO" id="GO:0009252">
    <property type="term" value="P:peptidoglycan biosynthetic process"/>
    <property type="evidence" value="ECO:0007669"/>
    <property type="project" value="UniProtKB-KW"/>
</dbReference>
<organism evidence="16 17">
    <name type="scientific">Candidatus Falkowbacteria bacterium CG10_big_fil_rev_8_21_14_0_10_43_10</name>
    <dbReference type="NCBI Taxonomy" id="1974567"/>
    <lineage>
        <taxon>Bacteria</taxon>
        <taxon>Candidatus Falkowiibacteriota</taxon>
    </lineage>
</organism>
<evidence type="ECO:0000256" key="12">
    <source>
        <dbReference type="ARBA" id="ARBA00023316"/>
    </source>
</evidence>
<dbReference type="SUPFAM" id="SSF56519">
    <property type="entry name" value="Penicillin binding protein dimerisation domain"/>
    <property type="match status" value="1"/>
</dbReference>
<evidence type="ECO:0000256" key="7">
    <source>
        <dbReference type="ARBA" id="ARBA00022801"/>
    </source>
</evidence>
<dbReference type="InterPro" id="IPR036138">
    <property type="entry name" value="PBP_dimer_sf"/>
</dbReference>
<dbReference type="Gene3D" id="3.40.710.10">
    <property type="entry name" value="DD-peptidase/beta-lactamase superfamily"/>
    <property type="match status" value="1"/>
</dbReference>
<dbReference type="GO" id="GO:0071972">
    <property type="term" value="F:peptidoglycan L,D-transpeptidase activity"/>
    <property type="evidence" value="ECO:0007669"/>
    <property type="project" value="TreeGrafter"/>
</dbReference>
<evidence type="ECO:0000313" key="17">
    <source>
        <dbReference type="Proteomes" id="UP000228626"/>
    </source>
</evidence>
<dbReference type="PANTHER" id="PTHR30627">
    <property type="entry name" value="PEPTIDOGLYCAN D,D-TRANSPEPTIDASE"/>
    <property type="match status" value="1"/>
</dbReference>